<dbReference type="InterPro" id="IPR013083">
    <property type="entry name" value="Znf_RING/FYVE/PHD"/>
</dbReference>
<evidence type="ECO:0000256" key="7">
    <source>
        <dbReference type="ARBA" id="ARBA00023002"/>
    </source>
</evidence>
<dbReference type="SUPFAM" id="SSF63380">
    <property type="entry name" value="Riboflavin synthase domain-like"/>
    <property type="match status" value="1"/>
</dbReference>
<dbReference type="InterPro" id="IPR001965">
    <property type="entry name" value="Znf_PHD"/>
</dbReference>
<dbReference type="PANTHER" id="PTHR19384:SF17">
    <property type="entry name" value="NADPH--CYTOCHROME P450 REDUCTASE"/>
    <property type="match status" value="1"/>
</dbReference>
<dbReference type="InterPro" id="IPR011011">
    <property type="entry name" value="Znf_FYVE_PHD"/>
</dbReference>
<dbReference type="GO" id="GO:0003958">
    <property type="term" value="F:NADPH-hemoprotein reductase activity"/>
    <property type="evidence" value="ECO:0007669"/>
    <property type="project" value="UniProtKB-EC"/>
</dbReference>
<proteinExistence type="predicted"/>
<dbReference type="GO" id="GO:0005829">
    <property type="term" value="C:cytosol"/>
    <property type="evidence" value="ECO:0007669"/>
    <property type="project" value="TreeGrafter"/>
</dbReference>
<comment type="cofactor">
    <cofactor evidence="1">
        <name>FAD</name>
        <dbReference type="ChEBI" id="CHEBI:57692"/>
    </cofactor>
</comment>
<dbReference type="GO" id="GO:0010181">
    <property type="term" value="F:FMN binding"/>
    <property type="evidence" value="ECO:0007669"/>
    <property type="project" value="TreeGrafter"/>
</dbReference>
<dbReference type="SMART" id="SM00249">
    <property type="entry name" value="PHD"/>
    <property type="match status" value="1"/>
</dbReference>
<organism evidence="12">
    <name type="scientific">Menopon gallinae</name>
    <name type="common">poultry shaft louse</name>
    <dbReference type="NCBI Taxonomy" id="328185"/>
    <lineage>
        <taxon>Eukaryota</taxon>
        <taxon>Metazoa</taxon>
        <taxon>Ecdysozoa</taxon>
        <taxon>Arthropoda</taxon>
        <taxon>Hexapoda</taxon>
        <taxon>Insecta</taxon>
        <taxon>Pterygota</taxon>
        <taxon>Neoptera</taxon>
        <taxon>Paraneoptera</taxon>
        <taxon>Psocodea</taxon>
        <taxon>Troctomorpha</taxon>
        <taxon>Phthiraptera</taxon>
        <taxon>Amblycera</taxon>
        <taxon>Menoponidae</taxon>
        <taxon>Menopon</taxon>
    </lineage>
</organism>
<dbReference type="EMBL" id="JARGDH010000006">
    <property type="protein sequence ID" value="KAL0266161.1"/>
    <property type="molecule type" value="Genomic_DNA"/>
</dbReference>
<keyword evidence="6" id="KW-0862">Zinc</keyword>
<keyword evidence="4 9" id="KW-0863">Zinc-finger</keyword>
<evidence type="ECO:0000256" key="6">
    <source>
        <dbReference type="ARBA" id="ARBA00022833"/>
    </source>
</evidence>
<dbReference type="SUPFAM" id="SSF57903">
    <property type="entry name" value="FYVE/PHD zinc finger"/>
    <property type="match status" value="1"/>
</dbReference>
<reference evidence="12" key="1">
    <citation type="journal article" date="2024" name="Gigascience">
        <title>Chromosome-level genome of the poultry shaft louse Menopon gallinae provides insight into the host-switching and adaptive evolution of parasitic lice.</title>
        <authorList>
            <person name="Xu Y."/>
            <person name="Ma L."/>
            <person name="Liu S."/>
            <person name="Liang Y."/>
            <person name="Liu Q."/>
            <person name="He Z."/>
            <person name="Tian L."/>
            <person name="Duan Y."/>
            <person name="Cai W."/>
            <person name="Li H."/>
            <person name="Song F."/>
        </authorList>
    </citation>
    <scope>NUCLEOTIDE SEQUENCE</scope>
    <source>
        <strain evidence="12">Cailab_2023a</strain>
    </source>
</reference>
<keyword evidence="7" id="KW-0560">Oxidoreductase</keyword>
<keyword evidence="5" id="KW-0274">FAD</keyword>
<dbReference type="PANTHER" id="PTHR19384">
    <property type="entry name" value="NITRIC OXIDE SYNTHASE-RELATED"/>
    <property type="match status" value="1"/>
</dbReference>
<dbReference type="CDD" id="cd15505">
    <property type="entry name" value="PHD_ING"/>
    <property type="match status" value="1"/>
</dbReference>
<dbReference type="PROSITE" id="PS50016">
    <property type="entry name" value="ZF_PHD_2"/>
    <property type="match status" value="1"/>
</dbReference>
<dbReference type="Gene3D" id="3.30.40.10">
    <property type="entry name" value="Zinc/RING finger domain, C3HC4 (zinc finger)"/>
    <property type="match status" value="1"/>
</dbReference>
<name>A0AAW2H8R5_9NEOP</name>
<evidence type="ECO:0000313" key="12">
    <source>
        <dbReference type="EMBL" id="KAL0266161.1"/>
    </source>
</evidence>
<evidence type="ECO:0000256" key="3">
    <source>
        <dbReference type="ARBA" id="ARBA00022723"/>
    </source>
</evidence>
<sequence>MFIEGEEAGEILGSAPGQQPGLPPPLLARHPRTSPRSMFNEVRIRFRDFTPRSFVQSTATRLALCTEAVRAFRGEVPYCSVKIKDVARRRCTWRTVHAVTLGTQAAFCPGDSLGLFVPNDAQLVDRLFALCSLSDACVSIVRDGRHGFTYTGTLRDFFLHHVDLHTLPRKSFLYALSKTSPRGQMLEYLCSREGTQDYFGMLGRNSVVDIVETFECRPSAAVLVEHCEIIKPRFFSLTNRLGSDAEILVGAIRNGHVSRFVAGCRAGDAVGCYVKENRLMRMTSSAMLLCICTGTGVAPFLAFARNKADSQALWLVFGCRGVEDDLAADVAAEDGVEISRALSSRGDPAMARRLRGGCSATTGGDRAGKEAAQRAPMLPVEVLSSMLEKMHEYPHKARHYNKILLRSIGTYRRKHRQALRDVLRGAAEASSQSRMHKYETKIAEALDAKIEASRKMLELTSAMVDEMKLLLEASDAAVSTDVPSVHSTPNVVRVGDVSGGSYCECRQPAYGDMICCDSLRCRTKWFHFRCVGLTGVPKGSWHCPECRKDWRLCRVD</sequence>
<dbReference type="InterPro" id="IPR019786">
    <property type="entry name" value="Zinc_finger_PHD-type_CS"/>
</dbReference>
<dbReference type="GO" id="GO:0008270">
    <property type="term" value="F:zinc ion binding"/>
    <property type="evidence" value="ECO:0007669"/>
    <property type="project" value="UniProtKB-KW"/>
</dbReference>
<dbReference type="SUPFAM" id="SSF52343">
    <property type="entry name" value="Ferredoxin reductase-like, C-terminal NADP-linked domain"/>
    <property type="match status" value="1"/>
</dbReference>
<protein>
    <recommendedName>
        <fullName evidence="8">NADPH--hemoprotein reductase</fullName>
        <ecNumber evidence="8">1.6.2.4</ecNumber>
    </recommendedName>
</protein>
<dbReference type="GO" id="GO:0050660">
    <property type="term" value="F:flavin adenine dinucleotide binding"/>
    <property type="evidence" value="ECO:0007669"/>
    <property type="project" value="TreeGrafter"/>
</dbReference>
<dbReference type="Pfam" id="PF00667">
    <property type="entry name" value="FAD_binding_1"/>
    <property type="match status" value="1"/>
</dbReference>
<dbReference type="AlphaFoldDB" id="A0AAW2H8R5"/>
<evidence type="ECO:0000256" key="4">
    <source>
        <dbReference type="ARBA" id="ARBA00022771"/>
    </source>
</evidence>
<dbReference type="InterPro" id="IPR017938">
    <property type="entry name" value="Riboflavin_synthase-like_b-brl"/>
</dbReference>
<dbReference type="EC" id="1.6.2.4" evidence="8"/>
<dbReference type="InterPro" id="IPR039261">
    <property type="entry name" value="FNR_nucleotide-bd"/>
</dbReference>
<evidence type="ECO:0000256" key="2">
    <source>
        <dbReference type="ARBA" id="ARBA00022630"/>
    </source>
</evidence>
<feature type="region of interest" description="Disordered" evidence="10">
    <location>
        <begin position="8"/>
        <end position="33"/>
    </location>
</feature>
<gene>
    <name evidence="12" type="ORF">PYX00_011878</name>
</gene>
<evidence type="ECO:0000256" key="10">
    <source>
        <dbReference type="SAM" id="MobiDB-lite"/>
    </source>
</evidence>
<accession>A0AAW2H8R5</accession>
<dbReference type="PROSITE" id="PS01359">
    <property type="entry name" value="ZF_PHD_1"/>
    <property type="match status" value="1"/>
</dbReference>
<evidence type="ECO:0000259" key="11">
    <source>
        <dbReference type="PROSITE" id="PS50016"/>
    </source>
</evidence>
<evidence type="ECO:0000256" key="1">
    <source>
        <dbReference type="ARBA" id="ARBA00001974"/>
    </source>
</evidence>
<keyword evidence="3" id="KW-0479">Metal-binding</keyword>
<evidence type="ECO:0000256" key="5">
    <source>
        <dbReference type="ARBA" id="ARBA00022827"/>
    </source>
</evidence>
<evidence type="ECO:0000256" key="8">
    <source>
        <dbReference type="ARBA" id="ARBA00023797"/>
    </source>
</evidence>
<evidence type="ECO:0000256" key="9">
    <source>
        <dbReference type="PROSITE-ProRule" id="PRU00146"/>
    </source>
</evidence>
<dbReference type="InterPro" id="IPR023173">
    <property type="entry name" value="NADPH_Cyt_P450_Rdtase_alpha"/>
</dbReference>
<dbReference type="Gene3D" id="3.40.50.80">
    <property type="entry name" value="Nucleotide-binding domain of ferredoxin-NADP reductase (FNR) module"/>
    <property type="match status" value="1"/>
</dbReference>
<dbReference type="Gene3D" id="1.20.990.10">
    <property type="entry name" value="NADPH-cytochrome p450 Reductase, Chain A, domain 3"/>
    <property type="match status" value="1"/>
</dbReference>
<dbReference type="InterPro" id="IPR003097">
    <property type="entry name" value="CysJ-like_FAD-binding"/>
</dbReference>
<feature type="domain" description="PHD-type" evidence="11">
    <location>
        <begin position="500"/>
        <end position="549"/>
    </location>
</feature>
<dbReference type="InterPro" id="IPR019787">
    <property type="entry name" value="Znf_PHD-finger"/>
</dbReference>
<comment type="caution">
    <text evidence="12">The sequence shown here is derived from an EMBL/GenBank/DDBJ whole genome shotgun (WGS) entry which is preliminary data.</text>
</comment>
<keyword evidence="2" id="KW-0285">Flavoprotein</keyword>